<evidence type="ECO:0000313" key="7">
    <source>
        <dbReference type="Proteomes" id="UP000075613"/>
    </source>
</evidence>
<reference evidence="6 7" key="1">
    <citation type="journal article" date="2015" name="Int. J. Syst. Evol. Microbiol.">
        <title>Burkholderia monticola sp. nov., isolated from mountain soil.</title>
        <authorList>
            <person name="Baek I."/>
            <person name="Seo B."/>
            <person name="Lee I."/>
            <person name="Yi H."/>
            <person name="Chun J."/>
        </authorList>
    </citation>
    <scope>NUCLEOTIDE SEQUENCE [LARGE SCALE GENOMIC DNA]</scope>
    <source>
        <strain evidence="6 7">JC2948</strain>
    </source>
</reference>
<evidence type="ECO:0000256" key="3">
    <source>
        <dbReference type="ARBA" id="ARBA00023125"/>
    </source>
</evidence>
<feature type="domain" description="HTH lysR-type" evidence="5">
    <location>
        <begin position="1"/>
        <end position="58"/>
    </location>
</feature>
<dbReference type="InterPro" id="IPR036388">
    <property type="entry name" value="WH-like_DNA-bd_sf"/>
</dbReference>
<protein>
    <submittedName>
        <fullName evidence="6">LysR family transcriptional regulator</fullName>
    </submittedName>
</protein>
<dbReference type="Pfam" id="PF03466">
    <property type="entry name" value="LysR_substrate"/>
    <property type="match status" value="1"/>
</dbReference>
<dbReference type="InterPro" id="IPR000847">
    <property type="entry name" value="LysR_HTH_N"/>
</dbReference>
<comment type="similarity">
    <text evidence="1">Belongs to the LysR transcriptional regulatory family.</text>
</comment>
<sequence>MNTRQLHHFLALLSEGTLSAAAQSVHLSQPALSRSVRALEESLGAPLFDRTDRRLQPTPYAFTFAERARRIVFEEKEGLRAIEFMRAGGAGTLTFGMGSSLAGTLLKPMLLQSLTASPQVKLRSVIETSDQLMRLLLEEKLDFFIGDIRVAACHPDVAIEPIYRCRFGWYARIGHPLSELPAVTLSALRQFPLIATGYLEETLARRFMELYGLSGPFADHFAVIASDLPTVYDLVASSDAIVTSTDFAMLGALRNNEMQALDVTPQPDMELTLGIVRLKGRTLIPAAEQAFAIVRERLGAIV</sequence>
<comment type="caution">
    <text evidence="6">The sequence shown here is derived from an EMBL/GenBank/DDBJ whole genome shotgun (WGS) entry which is preliminary data.</text>
</comment>
<dbReference type="SUPFAM" id="SSF46785">
    <property type="entry name" value="Winged helix' DNA-binding domain"/>
    <property type="match status" value="1"/>
</dbReference>
<dbReference type="Pfam" id="PF00126">
    <property type="entry name" value="HTH_1"/>
    <property type="match status" value="1"/>
</dbReference>
<dbReference type="CDD" id="cd05466">
    <property type="entry name" value="PBP2_LTTR_substrate"/>
    <property type="match status" value="1"/>
</dbReference>
<accession>A0A149PR01</accession>
<dbReference type="Gene3D" id="1.10.10.10">
    <property type="entry name" value="Winged helix-like DNA-binding domain superfamily/Winged helix DNA-binding domain"/>
    <property type="match status" value="1"/>
</dbReference>
<evidence type="ECO:0000256" key="4">
    <source>
        <dbReference type="ARBA" id="ARBA00023163"/>
    </source>
</evidence>
<evidence type="ECO:0000313" key="6">
    <source>
        <dbReference type="EMBL" id="KXU87448.1"/>
    </source>
</evidence>
<keyword evidence="7" id="KW-1185">Reference proteome</keyword>
<keyword evidence="3" id="KW-0238">DNA-binding</keyword>
<dbReference type="GO" id="GO:0003677">
    <property type="term" value="F:DNA binding"/>
    <property type="evidence" value="ECO:0007669"/>
    <property type="project" value="UniProtKB-KW"/>
</dbReference>
<proteinExistence type="inferred from homology"/>
<dbReference type="OrthoDB" id="8673707at2"/>
<dbReference type="InterPro" id="IPR005119">
    <property type="entry name" value="LysR_subst-bd"/>
</dbReference>
<dbReference type="SUPFAM" id="SSF53850">
    <property type="entry name" value="Periplasmic binding protein-like II"/>
    <property type="match status" value="1"/>
</dbReference>
<keyword evidence="2" id="KW-0805">Transcription regulation</keyword>
<name>A0A149PR01_9BURK</name>
<keyword evidence="4" id="KW-0804">Transcription</keyword>
<evidence type="ECO:0000259" key="5">
    <source>
        <dbReference type="PROSITE" id="PS50931"/>
    </source>
</evidence>
<dbReference type="PANTHER" id="PTHR30419">
    <property type="entry name" value="HTH-TYPE TRANSCRIPTIONAL REGULATOR YBHD"/>
    <property type="match status" value="1"/>
</dbReference>
<dbReference type="GO" id="GO:0003700">
    <property type="term" value="F:DNA-binding transcription factor activity"/>
    <property type="evidence" value="ECO:0007669"/>
    <property type="project" value="InterPro"/>
</dbReference>
<dbReference type="PANTHER" id="PTHR30419:SF8">
    <property type="entry name" value="NITROGEN ASSIMILATION TRANSCRIPTIONAL ACTIVATOR-RELATED"/>
    <property type="match status" value="1"/>
</dbReference>
<dbReference type="InterPro" id="IPR036390">
    <property type="entry name" value="WH_DNA-bd_sf"/>
</dbReference>
<dbReference type="STRING" id="1399968.CI15_14970"/>
<gene>
    <name evidence="6" type="ORF">CI15_14970</name>
</gene>
<dbReference type="PRINTS" id="PR00039">
    <property type="entry name" value="HTHLYSR"/>
</dbReference>
<organism evidence="6 7">
    <name type="scientific">Paraburkholderia monticola</name>
    <dbReference type="NCBI Taxonomy" id="1399968"/>
    <lineage>
        <taxon>Bacteria</taxon>
        <taxon>Pseudomonadati</taxon>
        <taxon>Pseudomonadota</taxon>
        <taxon>Betaproteobacteria</taxon>
        <taxon>Burkholderiales</taxon>
        <taxon>Burkholderiaceae</taxon>
        <taxon>Paraburkholderia</taxon>
    </lineage>
</organism>
<dbReference type="Gene3D" id="3.40.190.290">
    <property type="match status" value="1"/>
</dbReference>
<dbReference type="GO" id="GO:0005829">
    <property type="term" value="C:cytosol"/>
    <property type="evidence" value="ECO:0007669"/>
    <property type="project" value="TreeGrafter"/>
</dbReference>
<dbReference type="AlphaFoldDB" id="A0A149PR01"/>
<dbReference type="RefSeq" id="WP_062129072.1">
    <property type="nucleotide sequence ID" value="NZ_LRBG01000012.1"/>
</dbReference>
<evidence type="ECO:0000256" key="2">
    <source>
        <dbReference type="ARBA" id="ARBA00023015"/>
    </source>
</evidence>
<dbReference type="InterPro" id="IPR050950">
    <property type="entry name" value="HTH-type_LysR_regulators"/>
</dbReference>
<dbReference type="Proteomes" id="UP000075613">
    <property type="component" value="Unassembled WGS sequence"/>
</dbReference>
<dbReference type="EMBL" id="LRBG01000012">
    <property type="protein sequence ID" value="KXU87448.1"/>
    <property type="molecule type" value="Genomic_DNA"/>
</dbReference>
<dbReference type="PROSITE" id="PS50931">
    <property type="entry name" value="HTH_LYSR"/>
    <property type="match status" value="1"/>
</dbReference>
<evidence type="ECO:0000256" key="1">
    <source>
        <dbReference type="ARBA" id="ARBA00009437"/>
    </source>
</evidence>